<name>A0AAD6WQP8_9AGAR</name>
<feature type="region of interest" description="Disordered" evidence="1">
    <location>
        <begin position="102"/>
        <end position="129"/>
    </location>
</feature>
<protein>
    <submittedName>
        <fullName evidence="2">Uncharacterized protein</fullName>
    </submittedName>
</protein>
<evidence type="ECO:0000313" key="3">
    <source>
        <dbReference type="Proteomes" id="UP001218188"/>
    </source>
</evidence>
<keyword evidence="3" id="KW-1185">Reference proteome</keyword>
<evidence type="ECO:0000313" key="2">
    <source>
        <dbReference type="EMBL" id="KAJ7017409.1"/>
    </source>
</evidence>
<proteinExistence type="predicted"/>
<organism evidence="2 3">
    <name type="scientific">Mycena alexandri</name>
    <dbReference type="NCBI Taxonomy" id="1745969"/>
    <lineage>
        <taxon>Eukaryota</taxon>
        <taxon>Fungi</taxon>
        <taxon>Dikarya</taxon>
        <taxon>Basidiomycota</taxon>
        <taxon>Agaricomycotina</taxon>
        <taxon>Agaricomycetes</taxon>
        <taxon>Agaricomycetidae</taxon>
        <taxon>Agaricales</taxon>
        <taxon>Marasmiineae</taxon>
        <taxon>Mycenaceae</taxon>
        <taxon>Mycena</taxon>
    </lineage>
</organism>
<reference evidence="2" key="1">
    <citation type="submission" date="2023-03" db="EMBL/GenBank/DDBJ databases">
        <title>Massive genome expansion in bonnet fungi (Mycena s.s.) driven by repeated elements and novel gene families across ecological guilds.</title>
        <authorList>
            <consortium name="Lawrence Berkeley National Laboratory"/>
            <person name="Harder C.B."/>
            <person name="Miyauchi S."/>
            <person name="Viragh M."/>
            <person name="Kuo A."/>
            <person name="Thoen E."/>
            <person name="Andreopoulos B."/>
            <person name="Lu D."/>
            <person name="Skrede I."/>
            <person name="Drula E."/>
            <person name="Henrissat B."/>
            <person name="Morin E."/>
            <person name="Kohler A."/>
            <person name="Barry K."/>
            <person name="LaButti K."/>
            <person name="Morin E."/>
            <person name="Salamov A."/>
            <person name="Lipzen A."/>
            <person name="Mereny Z."/>
            <person name="Hegedus B."/>
            <person name="Baldrian P."/>
            <person name="Stursova M."/>
            <person name="Weitz H."/>
            <person name="Taylor A."/>
            <person name="Grigoriev I.V."/>
            <person name="Nagy L.G."/>
            <person name="Martin F."/>
            <person name="Kauserud H."/>
        </authorList>
    </citation>
    <scope>NUCLEOTIDE SEQUENCE</scope>
    <source>
        <strain evidence="2">CBHHK200</strain>
    </source>
</reference>
<feature type="compositionally biased region" description="Polar residues" evidence="1">
    <location>
        <begin position="102"/>
        <end position="117"/>
    </location>
</feature>
<evidence type="ECO:0000256" key="1">
    <source>
        <dbReference type="SAM" id="MobiDB-lite"/>
    </source>
</evidence>
<gene>
    <name evidence="2" type="ORF">C8F04DRAFT_1200635</name>
</gene>
<dbReference type="Proteomes" id="UP001218188">
    <property type="component" value="Unassembled WGS sequence"/>
</dbReference>
<dbReference type="EMBL" id="JARJCM010000412">
    <property type="protein sequence ID" value="KAJ7017409.1"/>
    <property type="molecule type" value="Genomic_DNA"/>
</dbReference>
<sequence>MDVDTVQTQNFQLPRTAANAAADSITVSEAGIPKAHKVLLRGKDGHREAVFTVIGAIINKAFPPVNSASVPRHRAHLAETTLPHSDLLPTTRYSTIPVFTTTRTSTEPGQDGNQARQAHSGFAGRPDHLNVREYRQSGSSEMPRKVERGSRSMWNEAVDADGTDNVTGLEKFPVSYHKETVPVEDSSPTLSSFPDLVPLSPNYILELTTNALACHHRQGTSGTAVLITAAQENTVGGLGDATFGQSIKNLDDVCYKLSVQFPEGSVDNWAATTGDHGETLKATCRYFTMGKNTPAEAKVPFASNVDPQKVLEKLTSESISHREDNDVDYLEWKNEKLIRKNPVGFRVGDIVQVGISVCTFRASKVGDMPRYMCKLVLRSVTLLDVSMTRRAQTSRLEAEKKNPNPTFNARAFKRTWARIESDSEDDELPTARQKMSNLTIEDVIMNMNEGKQDQ</sequence>
<comment type="caution">
    <text evidence="2">The sequence shown here is derived from an EMBL/GenBank/DDBJ whole genome shotgun (WGS) entry which is preliminary data.</text>
</comment>
<accession>A0AAD6WQP8</accession>
<dbReference type="AlphaFoldDB" id="A0AAD6WQP8"/>